<feature type="non-terminal residue" evidence="1">
    <location>
        <position position="395"/>
    </location>
</feature>
<dbReference type="EMBL" id="LAZR01054997">
    <property type="protein sequence ID" value="KKK77350.1"/>
    <property type="molecule type" value="Genomic_DNA"/>
</dbReference>
<dbReference type="Gene3D" id="3.30.420.240">
    <property type="match status" value="1"/>
</dbReference>
<evidence type="ECO:0000313" key="1">
    <source>
        <dbReference type="EMBL" id="KKK77350.1"/>
    </source>
</evidence>
<comment type="caution">
    <text evidence="1">The sequence shown here is derived from an EMBL/GenBank/DDBJ whole genome shotgun (WGS) entry which is preliminary data.</text>
</comment>
<name>A0A0F8YUB5_9ZZZZ</name>
<reference evidence="1" key="1">
    <citation type="journal article" date="2015" name="Nature">
        <title>Complex archaea that bridge the gap between prokaryotes and eukaryotes.</title>
        <authorList>
            <person name="Spang A."/>
            <person name="Saw J.H."/>
            <person name="Jorgensen S.L."/>
            <person name="Zaremba-Niedzwiedzka K."/>
            <person name="Martijn J."/>
            <person name="Lind A.E."/>
            <person name="van Eijk R."/>
            <person name="Schleper C."/>
            <person name="Guy L."/>
            <person name="Ettema T.J."/>
        </authorList>
    </citation>
    <scope>NUCLEOTIDE SEQUENCE</scope>
</reference>
<dbReference type="InterPro" id="IPR027417">
    <property type="entry name" value="P-loop_NTPase"/>
</dbReference>
<proteinExistence type="predicted"/>
<dbReference type="AlphaFoldDB" id="A0A0F8YUB5"/>
<feature type="non-terminal residue" evidence="1">
    <location>
        <position position="1"/>
    </location>
</feature>
<gene>
    <name evidence="1" type="ORF">LCGC14_2854500</name>
</gene>
<evidence type="ECO:0008006" key="2">
    <source>
        <dbReference type="Google" id="ProtNLM"/>
    </source>
</evidence>
<organism evidence="1">
    <name type="scientific">marine sediment metagenome</name>
    <dbReference type="NCBI Taxonomy" id="412755"/>
    <lineage>
        <taxon>unclassified sequences</taxon>
        <taxon>metagenomes</taxon>
        <taxon>ecological metagenomes</taxon>
    </lineage>
</organism>
<dbReference type="Gene3D" id="3.40.50.300">
    <property type="entry name" value="P-loop containing nucleotide triphosphate hydrolases"/>
    <property type="match status" value="1"/>
</dbReference>
<sequence>LAANVVSYGDSPTQRLFKKVSMFYDLCPEKGLFPAKESGSTHLMSFKGMNSTFYIGSSRSAVFGRGETVHRCHLSEYPSFDKGNPGRAEEIMSEVGQAVPLNGIITVESSPLMRGDALYNLYFGAKSRENNFKPFFFPWWLADDYFLGSGYERCPDEDVEIQLFNAHDKYQDEEAFSRNAEAMAKSLFNMDITITDERIRWRRYKIRELGKKFWREYPEDDQSCWLNPEEMIFSREAIDRLHRRKMPPIDFRVTEQMNVWEYPDGAELYVIGADPAQGLPQSDFSAASILKVSTGTKVASIRGLFPVDVFAGILANIGKEYNNALLAVENNAHGVAVNTWLENMGYPNMYWRTDDKGRPTNIGWITSGNQFGRGTRDPMIDEFERAVRSGAYNTY</sequence>
<accession>A0A0F8YUB5</accession>
<protein>
    <recommendedName>
        <fullName evidence="2">Terminase large subunit gp17-like C-terminal domain-containing protein</fullName>
    </recommendedName>
</protein>